<name>A0A0D3F7U0_9ORYZ</name>
<dbReference type="HOGENOM" id="CLU_137598_0_0_1"/>
<dbReference type="EnsemblPlants" id="OBART02G24720.1">
    <property type="protein sequence ID" value="OBART02G24720.1"/>
    <property type="gene ID" value="OBART02G24720"/>
</dbReference>
<reference evidence="1" key="2">
    <citation type="submission" date="2015-03" db="UniProtKB">
        <authorList>
            <consortium name="EnsemblPlants"/>
        </authorList>
    </citation>
    <scope>IDENTIFICATION</scope>
</reference>
<keyword evidence="2" id="KW-1185">Reference proteome</keyword>
<dbReference type="AlphaFoldDB" id="A0A0D3F7U0"/>
<sequence>MAIPVAKSPLTSLSPGAAWEATIRPPLSPTSLLLLTIARAAAGKAAWPQGWRRRGSPCLLALGRYREPPGVTMAVTAKSAPFRPDLAGWLAAGKAVGTGDGGGRGTLGVQVTFGGSRRGCYDESFALLSVLATATPLGAVHLLEDVATGALIQLHFKRFLRVKI</sequence>
<reference evidence="1" key="1">
    <citation type="journal article" date="2009" name="Rice">
        <title>De Novo Next Generation Sequencing of Plant Genomes.</title>
        <authorList>
            <person name="Rounsley S."/>
            <person name="Marri P.R."/>
            <person name="Yu Y."/>
            <person name="He R."/>
            <person name="Sisneros N."/>
            <person name="Goicoechea J.L."/>
            <person name="Lee S.J."/>
            <person name="Angelova A."/>
            <person name="Kudrna D."/>
            <person name="Luo M."/>
            <person name="Affourtit J."/>
            <person name="Desany B."/>
            <person name="Knight J."/>
            <person name="Niazi F."/>
            <person name="Egholm M."/>
            <person name="Wing R.A."/>
        </authorList>
    </citation>
    <scope>NUCLEOTIDE SEQUENCE [LARGE SCALE GENOMIC DNA]</scope>
    <source>
        <strain evidence="1">cv. IRGC 105608</strain>
    </source>
</reference>
<dbReference type="Gramene" id="OBART02G24720.1">
    <property type="protein sequence ID" value="OBART02G24720.1"/>
    <property type="gene ID" value="OBART02G24720"/>
</dbReference>
<organism evidence="1">
    <name type="scientific">Oryza barthii</name>
    <dbReference type="NCBI Taxonomy" id="65489"/>
    <lineage>
        <taxon>Eukaryota</taxon>
        <taxon>Viridiplantae</taxon>
        <taxon>Streptophyta</taxon>
        <taxon>Embryophyta</taxon>
        <taxon>Tracheophyta</taxon>
        <taxon>Spermatophyta</taxon>
        <taxon>Magnoliopsida</taxon>
        <taxon>Liliopsida</taxon>
        <taxon>Poales</taxon>
        <taxon>Poaceae</taxon>
        <taxon>BOP clade</taxon>
        <taxon>Oryzoideae</taxon>
        <taxon>Oryzeae</taxon>
        <taxon>Oryzinae</taxon>
        <taxon>Oryza</taxon>
    </lineage>
</organism>
<evidence type="ECO:0000313" key="1">
    <source>
        <dbReference type="EnsemblPlants" id="OBART02G24720.1"/>
    </source>
</evidence>
<accession>A0A0D3F7U0</accession>
<protein>
    <submittedName>
        <fullName evidence="1">Uncharacterized protein</fullName>
    </submittedName>
</protein>
<dbReference type="PaxDb" id="65489-OBART02G24720.1"/>
<dbReference type="Proteomes" id="UP000026960">
    <property type="component" value="Chromosome 2"/>
</dbReference>
<proteinExistence type="predicted"/>
<evidence type="ECO:0000313" key="2">
    <source>
        <dbReference type="Proteomes" id="UP000026960"/>
    </source>
</evidence>